<feature type="compositionally biased region" description="Low complexity" evidence="1">
    <location>
        <begin position="329"/>
        <end position="343"/>
    </location>
</feature>
<feature type="compositionally biased region" description="Basic and acidic residues" evidence="1">
    <location>
        <begin position="76"/>
        <end position="102"/>
    </location>
</feature>
<comment type="caution">
    <text evidence="3">The sequence shown here is derived from an EMBL/GenBank/DDBJ whole genome shotgun (WGS) entry which is preliminary data.</text>
</comment>
<organism evidence="3 4">
    <name type="scientific">Podospora aff. communis PSN243</name>
    <dbReference type="NCBI Taxonomy" id="3040156"/>
    <lineage>
        <taxon>Eukaryota</taxon>
        <taxon>Fungi</taxon>
        <taxon>Dikarya</taxon>
        <taxon>Ascomycota</taxon>
        <taxon>Pezizomycotina</taxon>
        <taxon>Sordariomycetes</taxon>
        <taxon>Sordariomycetidae</taxon>
        <taxon>Sordariales</taxon>
        <taxon>Podosporaceae</taxon>
        <taxon>Podospora</taxon>
    </lineage>
</organism>
<evidence type="ECO:0000313" key="4">
    <source>
        <dbReference type="Proteomes" id="UP001321760"/>
    </source>
</evidence>
<evidence type="ECO:0000256" key="1">
    <source>
        <dbReference type="SAM" id="MobiDB-lite"/>
    </source>
</evidence>
<evidence type="ECO:0000313" key="3">
    <source>
        <dbReference type="EMBL" id="KAK4445831.1"/>
    </source>
</evidence>
<feature type="region of interest" description="Disordered" evidence="1">
    <location>
        <begin position="309"/>
        <end position="402"/>
    </location>
</feature>
<feature type="region of interest" description="Disordered" evidence="1">
    <location>
        <begin position="145"/>
        <end position="291"/>
    </location>
</feature>
<protein>
    <recommendedName>
        <fullName evidence="5">SH3 domain-containing protein</fullName>
    </recommendedName>
</protein>
<dbReference type="Proteomes" id="UP001321760">
    <property type="component" value="Unassembled WGS sequence"/>
</dbReference>
<feature type="region of interest" description="Disordered" evidence="1">
    <location>
        <begin position="53"/>
        <end position="102"/>
    </location>
</feature>
<keyword evidence="4" id="KW-1185">Reference proteome</keyword>
<reference evidence="3" key="2">
    <citation type="submission" date="2023-05" db="EMBL/GenBank/DDBJ databases">
        <authorList>
            <consortium name="Lawrence Berkeley National Laboratory"/>
            <person name="Steindorff A."/>
            <person name="Hensen N."/>
            <person name="Bonometti L."/>
            <person name="Westerberg I."/>
            <person name="Brannstrom I.O."/>
            <person name="Guillou S."/>
            <person name="Cros-Aarteil S."/>
            <person name="Calhoun S."/>
            <person name="Haridas S."/>
            <person name="Kuo A."/>
            <person name="Mondo S."/>
            <person name="Pangilinan J."/>
            <person name="Riley R."/>
            <person name="Labutti K."/>
            <person name="Andreopoulos B."/>
            <person name="Lipzen A."/>
            <person name="Chen C."/>
            <person name="Yanf M."/>
            <person name="Daum C."/>
            <person name="Ng V."/>
            <person name="Clum A."/>
            <person name="Ohm R."/>
            <person name="Martin F."/>
            <person name="Silar P."/>
            <person name="Natvig D."/>
            <person name="Lalanne C."/>
            <person name="Gautier V."/>
            <person name="Ament-Velasquez S.L."/>
            <person name="Kruys A."/>
            <person name="Hutchinson M.I."/>
            <person name="Powell A.J."/>
            <person name="Barry K."/>
            <person name="Miller A.N."/>
            <person name="Grigoriev I.V."/>
            <person name="Debuchy R."/>
            <person name="Gladieux P."/>
            <person name="Thoren M.H."/>
            <person name="Johannesson H."/>
        </authorList>
    </citation>
    <scope>NUCLEOTIDE SEQUENCE</scope>
    <source>
        <strain evidence="3">PSN243</strain>
    </source>
</reference>
<keyword evidence="2" id="KW-0812">Transmembrane</keyword>
<keyword evidence="2" id="KW-1133">Transmembrane helix</keyword>
<dbReference type="AlphaFoldDB" id="A0AAV9GDU4"/>
<accession>A0AAV9GDU4</accession>
<feature type="transmembrane region" description="Helical" evidence="2">
    <location>
        <begin position="23"/>
        <end position="48"/>
    </location>
</feature>
<sequence length="479" mass="50612">MPTLKHPPDSNVTPEPPVSSSHYYLGAASTHIYLAVVAVAILVAIRLAKAPFGSAQRAPRRAPKSEFQGRDGSGPECRKDSAASYSERDSAVRSPWEARDQRGDRLSFGRELQQLSWTAGHLPLRVGPGLLKPAGLTRAMDGIDEDERKDQSEGPSAPATSRGVSTSDPRHQQNPPPSAAHPVVSSEERRRGSRSPHSPPRPYESRRPSGGSDGAGDKAVKGKGPMVGHSTWGNRPRSPALGGEAGSQLPGGLTPGGFAQRTVPGALDSATTTTTSSLFARPPLPPPLTPPVLSDAVFPFEERRRSYAVSIPPELDTSFTHQPNPDYASGSTSTDLYSSSPKSATATPRRRSYTRSIPIGIPATSATASSSTETMTSGETFSPSSYPPTSPLLPPPPPGHEFPYEYEFVGGPGGPGILDSLEEVDVHGEIISVLDDAGHGWKRHTRVYGGGVCLACAAAGTGEEGGFYGDKVPLEDRRR</sequence>
<evidence type="ECO:0008006" key="5">
    <source>
        <dbReference type="Google" id="ProtNLM"/>
    </source>
</evidence>
<keyword evidence="2" id="KW-0472">Membrane</keyword>
<gene>
    <name evidence="3" type="ORF">QBC34DRAFT_428797</name>
</gene>
<feature type="compositionally biased region" description="Low complexity" evidence="1">
    <location>
        <begin position="363"/>
        <end position="384"/>
    </location>
</feature>
<evidence type="ECO:0000256" key="2">
    <source>
        <dbReference type="SAM" id="Phobius"/>
    </source>
</evidence>
<feature type="compositionally biased region" description="Pro residues" evidence="1">
    <location>
        <begin position="385"/>
        <end position="400"/>
    </location>
</feature>
<feature type="compositionally biased region" description="Polar residues" evidence="1">
    <location>
        <begin position="158"/>
        <end position="167"/>
    </location>
</feature>
<dbReference type="EMBL" id="MU865962">
    <property type="protein sequence ID" value="KAK4445831.1"/>
    <property type="molecule type" value="Genomic_DNA"/>
</dbReference>
<name>A0AAV9GDU4_9PEZI</name>
<proteinExistence type="predicted"/>
<reference evidence="3" key="1">
    <citation type="journal article" date="2023" name="Mol. Phylogenet. Evol.">
        <title>Genome-scale phylogeny and comparative genomics of the fungal order Sordariales.</title>
        <authorList>
            <person name="Hensen N."/>
            <person name="Bonometti L."/>
            <person name="Westerberg I."/>
            <person name="Brannstrom I.O."/>
            <person name="Guillou S."/>
            <person name="Cros-Aarteil S."/>
            <person name="Calhoun S."/>
            <person name="Haridas S."/>
            <person name="Kuo A."/>
            <person name="Mondo S."/>
            <person name="Pangilinan J."/>
            <person name="Riley R."/>
            <person name="LaButti K."/>
            <person name="Andreopoulos B."/>
            <person name="Lipzen A."/>
            <person name="Chen C."/>
            <person name="Yan M."/>
            <person name="Daum C."/>
            <person name="Ng V."/>
            <person name="Clum A."/>
            <person name="Steindorff A."/>
            <person name="Ohm R.A."/>
            <person name="Martin F."/>
            <person name="Silar P."/>
            <person name="Natvig D.O."/>
            <person name="Lalanne C."/>
            <person name="Gautier V."/>
            <person name="Ament-Velasquez S.L."/>
            <person name="Kruys A."/>
            <person name="Hutchinson M.I."/>
            <person name="Powell A.J."/>
            <person name="Barry K."/>
            <person name="Miller A.N."/>
            <person name="Grigoriev I.V."/>
            <person name="Debuchy R."/>
            <person name="Gladieux P."/>
            <person name="Hiltunen Thoren M."/>
            <person name="Johannesson H."/>
        </authorList>
    </citation>
    <scope>NUCLEOTIDE SEQUENCE</scope>
    <source>
        <strain evidence="3">PSN243</strain>
    </source>
</reference>